<comment type="caution">
    <text evidence="5">The sequence shown here is derived from an EMBL/GenBank/DDBJ whole genome shotgun (WGS) entry which is preliminary data.</text>
</comment>
<sequence>MFGWKTTSLRHRRQRQFPWFGEMGRRHLHVLLMLLFLLIYLVGASYCSRHSQVFNIQPKSKGLPQNFFGFLPKAMPLPPSGPSRQHNSIQLQNSRGKQP</sequence>
<evidence type="ECO:0000313" key="5">
    <source>
        <dbReference type="EMBL" id="RDX65594.1"/>
    </source>
</evidence>
<keyword evidence="6" id="KW-1185">Reference proteome</keyword>
<gene>
    <name evidence="5" type="ORF">CR513_55738</name>
</gene>
<comment type="subcellular location">
    <subcellularLocation>
        <location evidence="1">Secreted</location>
        <location evidence="1">Extracellular space</location>
    </subcellularLocation>
</comment>
<feature type="non-terminal residue" evidence="5">
    <location>
        <position position="1"/>
    </location>
</feature>
<evidence type="ECO:0000256" key="2">
    <source>
        <dbReference type="ARBA" id="ARBA00022525"/>
    </source>
</evidence>
<dbReference type="STRING" id="157652.A0A371EHW8"/>
<keyword evidence="3" id="KW-0732">Signal</keyword>
<dbReference type="EMBL" id="QJKJ01013823">
    <property type="protein sequence ID" value="RDX65594.1"/>
    <property type="molecule type" value="Genomic_DNA"/>
</dbReference>
<organism evidence="5 6">
    <name type="scientific">Mucuna pruriens</name>
    <name type="common">Velvet bean</name>
    <name type="synonym">Dolichos pruriens</name>
    <dbReference type="NCBI Taxonomy" id="157652"/>
    <lineage>
        <taxon>Eukaryota</taxon>
        <taxon>Viridiplantae</taxon>
        <taxon>Streptophyta</taxon>
        <taxon>Embryophyta</taxon>
        <taxon>Tracheophyta</taxon>
        <taxon>Spermatophyta</taxon>
        <taxon>Magnoliopsida</taxon>
        <taxon>eudicotyledons</taxon>
        <taxon>Gunneridae</taxon>
        <taxon>Pentapetalae</taxon>
        <taxon>rosids</taxon>
        <taxon>fabids</taxon>
        <taxon>Fabales</taxon>
        <taxon>Fabaceae</taxon>
        <taxon>Papilionoideae</taxon>
        <taxon>50 kb inversion clade</taxon>
        <taxon>NPAAA clade</taxon>
        <taxon>indigoferoid/millettioid clade</taxon>
        <taxon>Phaseoleae</taxon>
        <taxon>Mucuna</taxon>
    </lineage>
</organism>
<dbReference type="AlphaFoldDB" id="A0A371EHW8"/>
<keyword evidence="2" id="KW-0964">Secreted</keyword>
<name>A0A371EHW8_MUCPR</name>
<dbReference type="InterPro" id="IPR039639">
    <property type="entry name" value="IDA-like"/>
</dbReference>
<evidence type="ECO:0000256" key="3">
    <source>
        <dbReference type="ARBA" id="ARBA00022729"/>
    </source>
</evidence>
<evidence type="ECO:0000256" key="1">
    <source>
        <dbReference type="ARBA" id="ARBA00004239"/>
    </source>
</evidence>
<protein>
    <recommendedName>
        <fullName evidence="7">Protein IDA-LIKE 2</fullName>
    </recommendedName>
</protein>
<accession>A0A371EHW8</accession>
<feature type="region of interest" description="Disordered" evidence="4">
    <location>
        <begin position="74"/>
        <end position="99"/>
    </location>
</feature>
<dbReference type="PANTHER" id="PTHR33599:SF9">
    <property type="entry name" value="PROTEIN, PUTATIVE-RELATED"/>
    <property type="match status" value="1"/>
</dbReference>
<dbReference type="Proteomes" id="UP000257109">
    <property type="component" value="Unassembled WGS sequence"/>
</dbReference>
<dbReference type="PANTHER" id="PTHR33599">
    <property type="entry name" value="PROTEIN IDA-LIKE 5"/>
    <property type="match status" value="1"/>
</dbReference>
<dbReference type="GO" id="GO:0005576">
    <property type="term" value="C:extracellular region"/>
    <property type="evidence" value="ECO:0007669"/>
    <property type="project" value="UniProtKB-SubCell"/>
</dbReference>
<evidence type="ECO:0000256" key="4">
    <source>
        <dbReference type="SAM" id="MobiDB-lite"/>
    </source>
</evidence>
<proteinExistence type="predicted"/>
<evidence type="ECO:0008006" key="7">
    <source>
        <dbReference type="Google" id="ProtNLM"/>
    </source>
</evidence>
<reference evidence="5" key="1">
    <citation type="submission" date="2018-05" db="EMBL/GenBank/DDBJ databases">
        <title>Draft genome of Mucuna pruriens seed.</title>
        <authorList>
            <person name="Nnadi N.E."/>
            <person name="Vos R."/>
            <person name="Hasami M.H."/>
            <person name="Devisetty U.K."/>
            <person name="Aguiy J.C."/>
        </authorList>
    </citation>
    <scope>NUCLEOTIDE SEQUENCE [LARGE SCALE GENOMIC DNA]</scope>
    <source>
        <strain evidence="5">JCA_2017</strain>
    </source>
</reference>
<feature type="compositionally biased region" description="Polar residues" evidence="4">
    <location>
        <begin position="82"/>
        <end position="99"/>
    </location>
</feature>
<dbReference type="OrthoDB" id="1935957at2759"/>
<dbReference type="GO" id="GO:0010227">
    <property type="term" value="P:floral organ abscission"/>
    <property type="evidence" value="ECO:0007669"/>
    <property type="project" value="InterPro"/>
</dbReference>
<evidence type="ECO:0000313" key="6">
    <source>
        <dbReference type="Proteomes" id="UP000257109"/>
    </source>
</evidence>